<organism evidence="4 5">
    <name type="scientific">Romeriopsis navalis LEGE 11480</name>
    <dbReference type="NCBI Taxonomy" id="2777977"/>
    <lineage>
        <taxon>Bacteria</taxon>
        <taxon>Bacillati</taxon>
        <taxon>Cyanobacteriota</taxon>
        <taxon>Cyanophyceae</taxon>
        <taxon>Leptolyngbyales</taxon>
        <taxon>Leptolyngbyaceae</taxon>
        <taxon>Romeriopsis</taxon>
        <taxon>Romeriopsis navalis</taxon>
    </lineage>
</organism>
<dbReference type="PANTHER" id="PTHR43649">
    <property type="entry name" value="ARABINOSE-BINDING PROTEIN-RELATED"/>
    <property type="match status" value="1"/>
</dbReference>
<evidence type="ECO:0000256" key="2">
    <source>
        <dbReference type="ARBA" id="ARBA00022448"/>
    </source>
</evidence>
<proteinExistence type="inferred from homology"/>
<dbReference type="PANTHER" id="PTHR43649:SF34">
    <property type="entry name" value="ABC TRANSPORTER PERIPLASMIC-BINDING PROTEIN YCJN-RELATED"/>
    <property type="match status" value="1"/>
</dbReference>
<keyword evidence="2" id="KW-0813">Transport</keyword>
<gene>
    <name evidence="4" type="ORF">IQ266_23810</name>
</gene>
<comment type="caution">
    <text evidence="4">The sequence shown here is derived from an EMBL/GenBank/DDBJ whole genome shotgun (WGS) entry which is preliminary data.</text>
</comment>
<dbReference type="Gene3D" id="3.40.190.10">
    <property type="entry name" value="Periplasmic binding protein-like II"/>
    <property type="match status" value="2"/>
</dbReference>
<dbReference type="EMBL" id="JADEXQ010000124">
    <property type="protein sequence ID" value="MBE9032767.1"/>
    <property type="molecule type" value="Genomic_DNA"/>
</dbReference>
<dbReference type="AlphaFoldDB" id="A0A928VUH4"/>
<accession>A0A928VUH4</accession>
<dbReference type="SUPFAM" id="SSF53850">
    <property type="entry name" value="Periplasmic binding protein-like II"/>
    <property type="match status" value="1"/>
</dbReference>
<sequence length="423" mass="47731">MVRRRKISTLFSPRNLLAGLLALQLVGLVLWGIFWPRTGDHVRLALVVPEIEQTDWQPLIQKFEATHPKITISLVSGPYTTEQREAIYTSDFQNSVAQYDLVYMDIIWVAQFADQLRELTPYIEQSQVDLTDFLPSEIRAGKFNQRLYRLPMRSDIGLTYYRKDWLKSGIPQNPAELKNQLTQLQTNPAVNVGYLWPGRSSESLITNFIEVLSSFGGSWIDAENQVGLDQPAAIQAAQQLRNLIAQDLSPEVTMNYTEEESLKRFQQADAVMLRGWPYFWQALKTMQPQVAITHPLSLGNQPASGCRGGWGFAIPKNAAHPQAAWSAIEYFTSADVQRQFALSSGFLPSRRSVFADPQVIQQYPFYAELRQRLETRSVFRPAIPQYRQASVILQQALGQVLQGEATAAVALSEAAQATRALLN</sequence>
<comment type="similarity">
    <text evidence="1">Belongs to the bacterial solute-binding protein 1 family.</text>
</comment>
<keyword evidence="3" id="KW-0732">Signal</keyword>
<name>A0A928VUH4_9CYAN</name>
<dbReference type="RefSeq" id="WP_264327584.1">
    <property type="nucleotide sequence ID" value="NZ_JADEXQ010000124.1"/>
</dbReference>
<dbReference type="Proteomes" id="UP000625316">
    <property type="component" value="Unassembled WGS sequence"/>
</dbReference>
<protein>
    <submittedName>
        <fullName evidence="4">Extracellular solute-binding protein</fullName>
    </submittedName>
</protein>
<keyword evidence="5" id="KW-1185">Reference proteome</keyword>
<evidence type="ECO:0000313" key="4">
    <source>
        <dbReference type="EMBL" id="MBE9032767.1"/>
    </source>
</evidence>
<reference evidence="4" key="1">
    <citation type="submission" date="2020-10" db="EMBL/GenBank/DDBJ databases">
        <authorList>
            <person name="Castelo-Branco R."/>
            <person name="Eusebio N."/>
            <person name="Adriana R."/>
            <person name="Vieira A."/>
            <person name="Brugerolle De Fraissinette N."/>
            <person name="Rezende De Castro R."/>
            <person name="Schneider M.P."/>
            <person name="Vasconcelos V."/>
            <person name="Leao P.N."/>
        </authorList>
    </citation>
    <scope>NUCLEOTIDE SEQUENCE</scope>
    <source>
        <strain evidence="4">LEGE 11480</strain>
    </source>
</reference>
<dbReference type="InterPro" id="IPR006059">
    <property type="entry name" value="SBP"/>
</dbReference>
<evidence type="ECO:0000313" key="5">
    <source>
        <dbReference type="Proteomes" id="UP000625316"/>
    </source>
</evidence>
<dbReference type="InterPro" id="IPR050490">
    <property type="entry name" value="Bact_solute-bd_prot1"/>
</dbReference>
<evidence type="ECO:0000256" key="1">
    <source>
        <dbReference type="ARBA" id="ARBA00008520"/>
    </source>
</evidence>
<evidence type="ECO:0000256" key="3">
    <source>
        <dbReference type="ARBA" id="ARBA00022729"/>
    </source>
</evidence>
<dbReference type="Pfam" id="PF01547">
    <property type="entry name" value="SBP_bac_1"/>
    <property type="match status" value="1"/>
</dbReference>